<comment type="similarity">
    <text evidence="2">Belongs to the AB hydrolase superfamily.</text>
</comment>
<keyword evidence="6" id="KW-1185">Reference proteome</keyword>
<dbReference type="GeneID" id="114244139"/>
<gene>
    <name evidence="7" type="primary">LOC114244139</name>
</gene>
<evidence type="ECO:0000259" key="5">
    <source>
        <dbReference type="Pfam" id="PF12697"/>
    </source>
</evidence>
<evidence type="ECO:0000313" key="7">
    <source>
        <dbReference type="RefSeq" id="XP_028031662.1"/>
    </source>
</evidence>
<proteinExistence type="inferred from homology"/>
<protein>
    <recommendedName>
        <fullName evidence="3">Maspardin</fullName>
    </recommendedName>
</protein>
<dbReference type="RefSeq" id="XP_028031662.1">
    <property type="nucleotide sequence ID" value="XM_028175861.1"/>
</dbReference>
<comment type="subcellular location">
    <subcellularLocation>
        <location evidence="1">Cytoplasm</location>
    </subcellularLocation>
</comment>
<dbReference type="Pfam" id="PF12697">
    <property type="entry name" value="Abhydrolase_6"/>
    <property type="match status" value="1"/>
</dbReference>
<dbReference type="Proteomes" id="UP000504629">
    <property type="component" value="Unplaced"/>
</dbReference>
<accession>A0A6J2JRQ3</accession>
<evidence type="ECO:0000313" key="6">
    <source>
        <dbReference type="Proteomes" id="UP000504629"/>
    </source>
</evidence>
<dbReference type="KEGG" id="bman:114244139"/>
<name>A0A6J2JRQ3_BOMMA</name>
<dbReference type="Gene3D" id="3.40.50.1820">
    <property type="entry name" value="alpha/beta hydrolase"/>
    <property type="match status" value="1"/>
</dbReference>
<feature type="domain" description="AB hydrolase-1" evidence="5">
    <location>
        <begin position="97"/>
        <end position="268"/>
    </location>
</feature>
<dbReference type="PANTHER" id="PTHR15913">
    <property type="entry name" value="ACID CLUSTER PROTEIN 33"/>
    <property type="match status" value="1"/>
</dbReference>
<sequence length="321" mass="36146">MSCASELSQSHEYLSFRSSIPLRKIVVDSDNSKAWKIFDSGPRSVACPLICLPPVSGTADIYYKQVMGLASRGVRVISAEAPPYWNLKEWCDGFKRLIDILELGKVHIFGASLGGFIAQKFAELTRNFPRVVSLVLCNTFADTSVFEYNDSAALFWLLPSLVLKRMLMGNFTTDKVDTRMAESIDFMVEKLETLTQSELASRLTLNCTPNYVQPHLLSDIPVTIMDVWDESALSSHVREDLYKSYPHAKLAHLKSGGNFPYLSRSDEVNLHLLIHLRQFDGTELSSSYLSLHKMPPSQSPTDSEESPINYFNQSEKYVQIS</sequence>
<evidence type="ECO:0000256" key="3">
    <source>
        <dbReference type="ARBA" id="ARBA00020148"/>
    </source>
</evidence>
<dbReference type="OrthoDB" id="10264550at2759"/>
<dbReference type="PANTHER" id="PTHR15913:SF0">
    <property type="entry name" value="MASPARDIN"/>
    <property type="match status" value="1"/>
</dbReference>
<dbReference type="InterPro" id="IPR000073">
    <property type="entry name" value="AB_hydrolase_1"/>
</dbReference>
<organism evidence="6 7">
    <name type="scientific">Bombyx mandarina</name>
    <name type="common">Wild silk moth</name>
    <name type="synonym">Wild silkworm</name>
    <dbReference type="NCBI Taxonomy" id="7092"/>
    <lineage>
        <taxon>Eukaryota</taxon>
        <taxon>Metazoa</taxon>
        <taxon>Ecdysozoa</taxon>
        <taxon>Arthropoda</taxon>
        <taxon>Hexapoda</taxon>
        <taxon>Insecta</taxon>
        <taxon>Pterygota</taxon>
        <taxon>Neoptera</taxon>
        <taxon>Endopterygota</taxon>
        <taxon>Lepidoptera</taxon>
        <taxon>Glossata</taxon>
        <taxon>Ditrysia</taxon>
        <taxon>Bombycoidea</taxon>
        <taxon>Bombycidae</taxon>
        <taxon>Bombycinae</taxon>
        <taxon>Bombyx</taxon>
    </lineage>
</organism>
<dbReference type="InterPro" id="IPR029058">
    <property type="entry name" value="AB_hydrolase_fold"/>
</dbReference>
<dbReference type="GO" id="GO:0005737">
    <property type="term" value="C:cytoplasm"/>
    <property type="evidence" value="ECO:0007669"/>
    <property type="project" value="UniProtKB-SubCell"/>
</dbReference>
<dbReference type="AlphaFoldDB" id="A0A6J2JRQ3"/>
<evidence type="ECO:0000256" key="1">
    <source>
        <dbReference type="ARBA" id="ARBA00004496"/>
    </source>
</evidence>
<reference evidence="7" key="1">
    <citation type="submission" date="2025-08" db="UniProtKB">
        <authorList>
            <consortium name="RefSeq"/>
        </authorList>
    </citation>
    <scope>IDENTIFICATION</scope>
    <source>
        <tissue evidence="7">Silk gland</tissue>
    </source>
</reference>
<dbReference type="SUPFAM" id="SSF53474">
    <property type="entry name" value="alpha/beta-Hydrolases"/>
    <property type="match status" value="1"/>
</dbReference>
<evidence type="ECO:0000256" key="4">
    <source>
        <dbReference type="ARBA" id="ARBA00022490"/>
    </source>
</evidence>
<dbReference type="InterPro" id="IPR026151">
    <property type="entry name" value="Maspardin"/>
</dbReference>
<evidence type="ECO:0000256" key="2">
    <source>
        <dbReference type="ARBA" id="ARBA00008645"/>
    </source>
</evidence>
<keyword evidence="4" id="KW-0963">Cytoplasm</keyword>